<evidence type="ECO:0000313" key="2">
    <source>
        <dbReference type="Proteomes" id="UP000030694"/>
    </source>
</evidence>
<feature type="non-terminal residue" evidence="1">
    <location>
        <position position="47"/>
    </location>
</feature>
<gene>
    <name evidence="1" type="ORF">PFMC_01716</name>
</gene>
<sequence length="47" mass="4993">MSLLLLSCPSSPVVRYVTFPCENVGSTPLADNFLRKVADRAAELPGG</sequence>
<reference evidence="1 2" key="2">
    <citation type="submission" date="2013-02" db="EMBL/GenBank/DDBJ databases">
        <title>The Genome Sequence of Plasmodium falciparum CAMP/Malaysia.</title>
        <authorList>
            <consortium name="The Broad Institute Genome Sequencing Platform"/>
            <consortium name="The Broad Institute Genome Sequencing Center for Infectious Disease"/>
            <person name="Neafsey D."/>
            <person name="Cheeseman I."/>
            <person name="Volkman S."/>
            <person name="Adams J."/>
            <person name="Walker B."/>
            <person name="Young S.K."/>
            <person name="Zeng Q."/>
            <person name="Gargeya S."/>
            <person name="Fitzgerald M."/>
            <person name="Haas B."/>
            <person name="Abouelleil A."/>
            <person name="Alvarado L."/>
            <person name="Arachchi H.M."/>
            <person name="Berlin A.M."/>
            <person name="Chapman S.B."/>
            <person name="Dewar J."/>
            <person name="Goldberg J."/>
            <person name="Griggs A."/>
            <person name="Gujja S."/>
            <person name="Hansen M."/>
            <person name="Howarth C."/>
            <person name="Imamovic A."/>
            <person name="Larimer J."/>
            <person name="McCowan C."/>
            <person name="Murphy C."/>
            <person name="Neiman D."/>
            <person name="Pearson M."/>
            <person name="Priest M."/>
            <person name="Roberts A."/>
            <person name="Saif S."/>
            <person name="Shea T."/>
            <person name="Sisk P."/>
            <person name="Sykes S."/>
            <person name="Wortman J."/>
            <person name="Nusbaum C."/>
            <person name="Birren B."/>
        </authorList>
    </citation>
    <scope>NUCLEOTIDE SEQUENCE [LARGE SCALE GENOMIC DNA]</scope>
    <source>
        <strain evidence="1 2">CAMP/Malaysia</strain>
    </source>
</reference>
<evidence type="ECO:0000313" key="1">
    <source>
        <dbReference type="EMBL" id="ETW62524.1"/>
    </source>
</evidence>
<organism evidence="1 2">
    <name type="scientific">Plasmodium falciparum (isolate Camp / Malaysia)</name>
    <dbReference type="NCBI Taxonomy" id="5835"/>
    <lineage>
        <taxon>Eukaryota</taxon>
        <taxon>Sar</taxon>
        <taxon>Alveolata</taxon>
        <taxon>Apicomplexa</taxon>
        <taxon>Aconoidasida</taxon>
        <taxon>Haemosporida</taxon>
        <taxon>Plasmodiidae</taxon>
        <taxon>Plasmodium</taxon>
        <taxon>Plasmodium (Laverania)</taxon>
    </lineage>
</organism>
<proteinExistence type="predicted"/>
<dbReference type="AlphaFoldDB" id="A0A024XAN1"/>
<accession>A0A024XAN1</accession>
<reference evidence="1 2" key="1">
    <citation type="submission" date="2013-02" db="EMBL/GenBank/DDBJ databases">
        <title>The Genome Annotation of Plasmodium falciparum CAMP/Malaysia.</title>
        <authorList>
            <consortium name="The Broad Institute Genome Sequencing Platform"/>
            <consortium name="The Broad Institute Genome Sequencing Center for Infectious Disease"/>
            <person name="Neafsey D."/>
            <person name="Hoffman S."/>
            <person name="Volkman S."/>
            <person name="Rosenthal P."/>
            <person name="Walker B."/>
            <person name="Young S.K."/>
            <person name="Zeng Q."/>
            <person name="Gargeya S."/>
            <person name="Fitzgerald M."/>
            <person name="Haas B."/>
            <person name="Abouelleil A."/>
            <person name="Allen A.W."/>
            <person name="Alvarado L."/>
            <person name="Arachchi H.M."/>
            <person name="Berlin A.M."/>
            <person name="Chapman S.B."/>
            <person name="Gainer-Dewar J."/>
            <person name="Goldberg J."/>
            <person name="Griggs A."/>
            <person name="Gujja S."/>
            <person name="Hansen M."/>
            <person name="Howarth C."/>
            <person name="Imamovic A."/>
            <person name="Ireland A."/>
            <person name="Larimer J."/>
            <person name="McCowan C."/>
            <person name="Murphy C."/>
            <person name="Pearson M."/>
            <person name="Poon T.W."/>
            <person name="Priest M."/>
            <person name="Roberts A."/>
            <person name="Saif S."/>
            <person name="Shea T."/>
            <person name="Sisk P."/>
            <person name="Sykes S."/>
            <person name="Wortman J."/>
            <person name="Nusbaum C."/>
            <person name="Birren B."/>
        </authorList>
    </citation>
    <scope>NUCLEOTIDE SEQUENCE [LARGE SCALE GENOMIC DNA]</scope>
    <source>
        <strain evidence="1 2">CAMP/Malaysia</strain>
    </source>
</reference>
<name>A0A024XAN1_PLAFC</name>
<dbReference type="EMBL" id="KI927500">
    <property type="protein sequence ID" value="ETW62524.1"/>
    <property type="molecule type" value="Genomic_DNA"/>
</dbReference>
<protein>
    <submittedName>
        <fullName evidence="1">Uncharacterized protein</fullName>
    </submittedName>
</protein>
<dbReference type="Proteomes" id="UP000030694">
    <property type="component" value="Unassembled WGS sequence"/>
</dbReference>